<evidence type="ECO:0000313" key="3">
    <source>
        <dbReference type="Proteomes" id="UP000078237"/>
    </source>
</evidence>
<dbReference type="Pfam" id="PF17660">
    <property type="entry name" value="BTRD1"/>
    <property type="match status" value="5"/>
</dbReference>
<dbReference type="AlphaFoldDB" id="A0A175W8L7"/>
<proteinExistence type="predicted"/>
<accession>A0A175W8L7</accession>
<dbReference type="InterPro" id="IPR049511">
    <property type="entry name" value="PGH-like_rpt"/>
</dbReference>
<dbReference type="STRING" id="100816.A0A175W8L7"/>
<feature type="signal peptide" evidence="1">
    <location>
        <begin position="1"/>
        <end position="28"/>
    </location>
</feature>
<feature type="chain" id="PRO_5008043755" evidence="1">
    <location>
        <begin position="29"/>
        <end position="300"/>
    </location>
</feature>
<sequence>MLSFSISALGRALALFSVVSSVLPATAASIPTSIHDTLEARAAVAWQARYGLTTTTMQSTFDSLVSEGYRLTYVSGYTINDSPRYAAIWDKSASPAWQSRSGMTAAQYQSTFDSFLSQGYRLRHVDGYAVGNSVRFAAIWDKSAGPEAWIARHGMTAAQFQTNFDNFVGQGYRLVHVSGYTEGGQARYAGIWEKSSDNTAWVARFGLTAARFQTLFDEYVGQGYRLTRVSGYVVNNVPYYAAIWDKAATPAWQARSGMTGTQFQSEFDKLLSQGYRLTVVSGYTLNSNQDRFAAIWVKDT</sequence>
<gene>
    <name evidence="2" type="ORF">MMYC01_202431</name>
</gene>
<evidence type="ECO:0000256" key="1">
    <source>
        <dbReference type="SAM" id="SignalP"/>
    </source>
</evidence>
<keyword evidence="1" id="KW-0732">Signal</keyword>
<protein>
    <submittedName>
        <fullName evidence="2">Uncharacterized protein</fullName>
    </submittedName>
</protein>
<dbReference type="EMBL" id="LCTW02000075">
    <property type="protein sequence ID" value="KXX79862.1"/>
    <property type="molecule type" value="Genomic_DNA"/>
</dbReference>
<evidence type="ECO:0000313" key="2">
    <source>
        <dbReference type="EMBL" id="KXX79862.1"/>
    </source>
</evidence>
<name>A0A175W8L7_9PEZI</name>
<dbReference type="VEuPathDB" id="FungiDB:MMYC01_202431"/>
<dbReference type="Proteomes" id="UP000078237">
    <property type="component" value="Unassembled WGS sequence"/>
</dbReference>
<organism evidence="2 3">
    <name type="scientific">Madurella mycetomatis</name>
    <dbReference type="NCBI Taxonomy" id="100816"/>
    <lineage>
        <taxon>Eukaryota</taxon>
        <taxon>Fungi</taxon>
        <taxon>Dikarya</taxon>
        <taxon>Ascomycota</taxon>
        <taxon>Pezizomycotina</taxon>
        <taxon>Sordariomycetes</taxon>
        <taxon>Sordariomycetidae</taxon>
        <taxon>Sordariales</taxon>
        <taxon>Sordariales incertae sedis</taxon>
        <taxon>Madurella</taxon>
    </lineage>
</organism>
<keyword evidence="3" id="KW-1185">Reference proteome</keyword>
<dbReference type="OrthoDB" id="5946976at2759"/>
<comment type="caution">
    <text evidence="2">The sequence shown here is derived from an EMBL/GenBank/DDBJ whole genome shotgun (WGS) entry which is preliminary data.</text>
</comment>
<reference evidence="2 3" key="1">
    <citation type="journal article" date="2016" name="Genome Announc.">
        <title>Genome Sequence of Madurella mycetomatis mm55, Isolated from a Human Mycetoma Case in Sudan.</title>
        <authorList>
            <person name="Smit S."/>
            <person name="Derks M.F."/>
            <person name="Bervoets S."/>
            <person name="Fahal A."/>
            <person name="van Leeuwen W."/>
            <person name="van Belkum A."/>
            <person name="van de Sande W.W."/>
        </authorList>
    </citation>
    <scope>NUCLEOTIDE SEQUENCE [LARGE SCALE GENOMIC DNA]</scope>
    <source>
        <strain evidence="3">mm55</strain>
    </source>
</reference>